<dbReference type="Gene3D" id="1.20.58.340">
    <property type="entry name" value="Magnesium transport protein CorA, transmembrane region"/>
    <property type="match status" value="1"/>
</dbReference>
<keyword evidence="1" id="KW-1133">Transmembrane helix</keyword>
<keyword evidence="3" id="KW-1185">Reference proteome</keyword>
<sequence length="396" mass="45362">TGVVFQQRVIHDEDIPKLCERTASLQSEIKWSYNLLVTRQKDSDGQIRPIPYSLGAIEAIHSYWNVPYNHIPSFKSIESCNITFSPIIGNESWKGLVIEMSTATSLVTYDSANHRTFGLCLLRFEEDGERLVRRIERLPNFAANPLFAPFLIAEIAVHGTEYQIDKDYGASLRMEEALGYWSQDSDERVEKDLNFANMIQSLNTLSIAVANTEYIQTRMISAIELLNDQVPVWPKEPGALVGIELQEQARLLQQFTLNWRAVSRRTKDSVQSMTQTIYATLQQRDNQLNHRYGADMRLITAITLIFLPGTFIATFFSTTFWDFSPGNRGAKVTYWVYLYFAVTIGLTLLVLVVWRSFSVFKRLTTSMVQVMHRIPLLGRLIKKKRVDDEELGKKGD</sequence>
<dbReference type="EMBL" id="JAAABM010000008">
    <property type="protein sequence ID" value="KAF7675794.1"/>
    <property type="molecule type" value="Genomic_DNA"/>
</dbReference>
<reference evidence="2" key="2">
    <citation type="submission" date="2020-08" db="EMBL/GenBank/DDBJ databases">
        <title>Draft Genome Sequence of Cumin Blight Pathogen Alternaria burnsii.</title>
        <authorList>
            <person name="Feng Z."/>
        </authorList>
    </citation>
    <scope>NUCLEOTIDE SEQUENCE</scope>
    <source>
        <strain evidence="2">CBS107.38</strain>
    </source>
</reference>
<evidence type="ECO:0000313" key="2">
    <source>
        <dbReference type="EMBL" id="KAF7675794.1"/>
    </source>
</evidence>
<dbReference type="RefSeq" id="XP_038786057.1">
    <property type="nucleotide sequence ID" value="XM_038931560.1"/>
</dbReference>
<dbReference type="GeneID" id="62204738"/>
<comment type="caution">
    <text evidence="2">The sequence shown here is derived from an EMBL/GenBank/DDBJ whole genome shotgun (WGS) entry which is preliminary data.</text>
</comment>
<name>A0A8H7EHB2_9PLEO</name>
<organism evidence="2 3">
    <name type="scientific">Alternaria burnsii</name>
    <dbReference type="NCBI Taxonomy" id="1187904"/>
    <lineage>
        <taxon>Eukaryota</taxon>
        <taxon>Fungi</taxon>
        <taxon>Dikarya</taxon>
        <taxon>Ascomycota</taxon>
        <taxon>Pezizomycotina</taxon>
        <taxon>Dothideomycetes</taxon>
        <taxon>Pleosporomycetidae</taxon>
        <taxon>Pleosporales</taxon>
        <taxon>Pleosporineae</taxon>
        <taxon>Pleosporaceae</taxon>
        <taxon>Alternaria</taxon>
        <taxon>Alternaria sect. Alternaria</taxon>
    </lineage>
</organism>
<dbReference type="InterPro" id="IPR002523">
    <property type="entry name" value="MgTranspt_CorA/ZnTranspt_ZntB"/>
</dbReference>
<keyword evidence="1" id="KW-0472">Membrane</keyword>
<feature type="transmembrane region" description="Helical" evidence="1">
    <location>
        <begin position="298"/>
        <end position="316"/>
    </location>
</feature>
<protein>
    <submittedName>
        <fullName evidence="2">Uncharacterized protein</fullName>
    </submittedName>
</protein>
<dbReference type="Proteomes" id="UP000596902">
    <property type="component" value="Unassembled WGS sequence"/>
</dbReference>
<proteinExistence type="predicted"/>
<feature type="non-terminal residue" evidence="2">
    <location>
        <position position="1"/>
    </location>
</feature>
<evidence type="ECO:0000256" key="1">
    <source>
        <dbReference type="SAM" id="Phobius"/>
    </source>
</evidence>
<reference evidence="2" key="1">
    <citation type="submission" date="2020-01" db="EMBL/GenBank/DDBJ databases">
        <authorList>
            <person name="Feng Z.H.Z."/>
        </authorList>
    </citation>
    <scope>NUCLEOTIDE SEQUENCE</scope>
    <source>
        <strain evidence="2">CBS107.38</strain>
    </source>
</reference>
<dbReference type="AlphaFoldDB" id="A0A8H7EHB2"/>
<evidence type="ECO:0000313" key="3">
    <source>
        <dbReference type="Proteomes" id="UP000596902"/>
    </source>
</evidence>
<accession>A0A8H7EHB2</accession>
<gene>
    <name evidence="2" type="ORF">GT037_006513</name>
</gene>
<keyword evidence="1" id="KW-0812">Transmembrane</keyword>
<dbReference type="Pfam" id="PF01544">
    <property type="entry name" value="CorA"/>
    <property type="match status" value="1"/>
</dbReference>
<feature type="transmembrane region" description="Helical" evidence="1">
    <location>
        <begin position="336"/>
        <end position="357"/>
    </location>
</feature>